<keyword evidence="4" id="KW-1185">Reference proteome</keyword>
<dbReference type="PANTHER" id="PTHR47423:SF2">
    <property type="entry name" value="PROTEIN SQS1"/>
    <property type="match status" value="1"/>
</dbReference>
<reference evidence="3 4" key="1">
    <citation type="submission" date="2020-05" db="EMBL/GenBank/DDBJ databases">
        <title>WGS assembly of Panicum virgatum.</title>
        <authorList>
            <person name="Lovell J.T."/>
            <person name="Jenkins J."/>
            <person name="Shu S."/>
            <person name="Juenger T.E."/>
            <person name="Schmutz J."/>
        </authorList>
    </citation>
    <scope>NUCLEOTIDE SEQUENCE [LARGE SCALE GENOMIC DNA]</scope>
    <source>
        <strain evidence="4">cv. AP13</strain>
    </source>
</reference>
<evidence type="ECO:0000259" key="2">
    <source>
        <dbReference type="PROSITE" id="PS50174"/>
    </source>
</evidence>
<gene>
    <name evidence="3" type="ORF">PVAP13_3KG543299</name>
</gene>
<protein>
    <recommendedName>
        <fullName evidence="2">G-patch domain-containing protein</fullName>
    </recommendedName>
</protein>
<evidence type="ECO:0000256" key="1">
    <source>
        <dbReference type="SAM" id="Coils"/>
    </source>
</evidence>
<dbReference type="AlphaFoldDB" id="A0A8T0V8J3"/>
<dbReference type="SMART" id="SM00443">
    <property type="entry name" value="G_patch"/>
    <property type="match status" value="1"/>
</dbReference>
<proteinExistence type="predicted"/>
<organism evidence="3 4">
    <name type="scientific">Panicum virgatum</name>
    <name type="common">Blackwell switchgrass</name>
    <dbReference type="NCBI Taxonomy" id="38727"/>
    <lineage>
        <taxon>Eukaryota</taxon>
        <taxon>Viridiplantae</taxon>
        <taxon>Streptophyta</taxon>
        <taxon>Embryophyta</taxon>
        <taxon>Tracheophyta</taxon>
        <taxon>Spermatophyta</taxon>
        <taxon>Magnoliopsida</taxon>
        <taxon>Liliopsida</taxon>
        <taxon>Poales</taxon>
        <taxon>Poaceae</taxon>
        <taxon>PACMAD clade</taxon>
        <taxon>Panicoideae</taxon>
        <taxon>Panicodae</taxon>
        <taxon>Paniceae</taxon>
        <taxon>Panicinae</taxon>
        <taxon>Panicum</taxon>
        <taxon>Panicum sect. Hiantes</taxon>
    </lineage>
</organism>
<evidence type="ECO:0000313" key="3">
    <source>
        <dbReference type="EMBL" id="KAG2630687.1"/>
    </source>
</evidence>
<accession>A0A8T0V8J3</accession>
<dbReference type="InterPro" id="IPR000467">
    <property type="entry name" value="G_patch_dom"/>
</dbReference>
<dbReference type="EMBL" id="CM029041">
    <property type="protein sequence ID" value="KAG2630687.1"/>
    <property type="molecule type" value="Genomic_DNA"/>
</dbReference>
<feature type="domain" description="G-patch" evidence="2">
    <location>
        <begin position="262"/>
        <end position="308"/>
    </location>
</feature>
<dbReference type="Proteomes" id="UP000823388">
    <property type="component" value="Chromosome 3K"/>
</dbReference>
<evidence type="ECO:0000313" key="4">
    <source>
        <dbReference type="Proteomes" id="UP000823388"/>
    </source>
</evidence>
<name>A0A8T0V8J3_PANVG</name>
<dbReference type="PROSITE" id="PS50174">
    <property type="entry name" value="G_PATCH"/>
    <property type="match status" value="1"/>
</dbReference>
<dbReference type="PANTHER" id="PTHR47423">
    <property type="entry name" value="G-PATCH DOMAIN CONTAINING PROTEIN"/>
    <property type="match status" value="1"/>
</dbReference>
<keyword evidence="1" id="KW-0175">Coiled coil</keyword>
<feature type="coiled-coil region" evidence="1">
    <location>
        <begin position="67"/>
        <end position="178"/>
    </location>
</feature>
<dbReference type="GO" id="GO:0003676">
    <property type="term" value="F:nucleic acid binding"/>
    <property type="evidence" value="ECO:0007669"/>
    <property type="project" value="InterPro"/>
</dbReference>
<sequence>MAFKASSSLPTSLFEDLTDDEDEDPIMCFVAKNSKVTSPNSSVDEIDNEVVATKLVKKYGKGAATKMTELVMKLDEADEILETQEELLRLEREKFTALEKDLANEREENKMLVNSIKFKDGTLLELKESLSSEKEKVDDLTRKFSFVNDTNTFLRKDNEKLQEIMTSLQANHRALEVQFNALWKSTSKTRETSNSYSPSTSNGCARCYNIDIQTCATNHVEMNAMKKEISRLTHLLQEEAPSHAQVSKKNPSMRVGEFEKHTKGFGSRYMSKFGFEKGKGLGRNGQGTPHAIPFIKNKNKAALGAHGGLVNMTTPIRKTSDVIQGSGHVKFVKRGATCDEGAMIVASSSKKDKFNASNPTKIKAQKSSHVSFYADYVLTRNHHGKVVAKFVGHRTWNTKVKSYVWVPKVLVTNIKGPKYCWVPKKREE</sequence>
<comment type="caution">
    <text evidence="3">The sequence shown here is derived from an EMBL/GenBank/DDBJ whole genome shotgun (WGS) entry which is preliminary data.</text>
</comment>
<dbReference type="Pfam" id="PF01585">
    <property type="entry name" value="G-patch"/>
    <property type="match status" value="1"/>
</dbReference>